<evidence type="ECO:0000256" key="1">
    <source>
        <dbReference type="SAM" id="MobiDB-lite"/>
    </source>
</evidence>
<organism evidence="2 3">
    <name type="scientific">Ovis aries</name>
    <name type="common">Sheep</name>
    <dbReference type="NCBI Taxonomy" id="9940"/>
    <lineage>
        <taxon>Eukaryota</taxon>
        <taxon>Metazoa</taxon>
        <taxon>Chordata</taxon>
        <taxon>Craniata</taxon>
        <taxon>Vertebrata</taxon>
        <taxon>Euteleostomi</taxon>
        <taxon>Mammalia</taxon>
        <taxon>Eutheria</taxon>
        <taxon>Laurasiatheria</taxon>
        <taxon>Artiodactyla</taxon>
        <taxon>Ruminantia</taxon>
        <taxon>Pecora</taxon>
        <taxon>Bovidae</taxon>
        <taxon>Caprinae</taxon>
        <taxon>Ovis</taxon>
    </lineage>
</organism>
<name>A0A836AG36_SHEEP</name>
<dbReference type="Proteomes" id="UP000664991">
    <property type="component" value="Unassembled WGS sequence"/>
</dbReference>
<sequence>MPRGDYAHARQLLCPCSMTRDVIAMRNTCEPQISNCFPHEDVSVRELNMYLEPEDSKELVLKKKLCLLFPVYFWTQGHRPIDPLNGQRNHRKEAGLEKTEAQCPLS</sequence>
<evidence type="ECO:0000313" key="2">
    <source>
        <dbReference type="EMBL" id="KAG5209430.1"/>
    </source>
</evidence>
<accession>A0A836AG36</accession>
<proteinExistence type="predicted"/>
<protein>
    <submittedName>
        <fullName evidence="2">Uncharacterized protein</fullName>
    </submittedName>
</protein>
<gene>
    <name evidence="2" type="ORF">JEQ12_016995</name>
</gene>
<reference evidence="2 3" key="1">
    <citation type="submission" date="2020-12" db="EMBL/GenBank/DDBJ databases">
        <title>De novo assembly of Tibetan sheep genome.</title>
        <authorList>
            <person name="Li X."/>
        </authorList>
    </citation>
    <scope>NUCLEOTIDE SEQUENCE [LARGE SCALE GENOMIC DNA]</scope>
    <source>
        <tissue evidence="2">Heart</tissue>
    </source>
</reference>
<feature type="region of interest" description="Disordered" evidence="1">
    <location>
        <begin position="82"/>
        <end position="106"/>
    </location>
</feature>
<comment type="caution">
    <text evidence="2">The sequence shown here is derived from an EMBL/GenBank/DDBJ whole genome shotgun (WGS) entry which is preliminary data.</text>
</comment>
<evidence type="ECO:0000313" key="3">
    <source>
        <dbReference type="Proteomes" id="UP000664991"/>
    </source>
</evidence>
<dbReference type="EMBL" id="JAEMGP010000005">
    <property type="protein sequence ID" value="KAG5209430.1"/>
    <property type="molecule type" value="Genomic_DNA"/>
</dbReference>
<dbReference type="AlphaFoldDB" id="A0A836AG36"/>